<accession>A0A078AZA8</accession>
<feature type="compositionally biased region" description="Polar residues" evidence="2">
    <location>
        <begin position="1493"/>
        <end position="1504"/>
    </location>
</feature>
<evidence type="ECO:0000313" key="4">
    <source>
        <dbReference type="Proteomes" id="UP000039865"/>
    </source>
</evidence>
<feature type="coiled-coil region" evidence="1">
    <location>
        <begin position="1411"/>
        <end position="1438"/>
    </location>
</feature>
<feature type="region of interest" description="Disordered" evidence="2">
    <location>
        <begin position="1337"/>
        <end position="1409"/>
    </location>
</feature>
<evidence type="ECO:0000313" key="3">
    <source>
        <dbReference type="EMBL" id="CDW86148.1"/>
    </source>
</evidence>
<keyword evidence="1" id="KW-0175">Coiled coil</keyword>
<feature type="region of interest" description="Disordered" evidence="2">
    <location>
        <begin position="1185"/>
        <end position="1212"/>
    </location>
</feature>
<reference evidence="3 4" key="1">
    <citation type="submission" date="2014-06" db="EMBL/GenBank/DDBJ databases">
        <authorList>
            <person name="Swart Estienne"/>
        </authorList>
    </citation>
    <scope>NUCLEOTIDE SEQUENCE [LARGE SCALE GENOMIC DNA]</scope>
    <source>
        <strain evidence="3 4">130c</strain>
    </source>
</reference>
<feature type="compositionally biased region" description="Basic residues" evidence="2">
    <location>
        <begin position="1353"/>
        <end position="1362"/>
    </location>
</feature>
<dbReference type="EMBL" id="CCKQ01014394">
    <property type="protein sequence ID" value="CDW86148.1"/>
    <property type="molecule type" value="Genomic_DNA"/>
</dbReference>
<gene>
    <name evidence="3" type="primary">Contig12221.g613</name>
    <name evidence="3" type="ORF">STYLEM_15239</name>
</gene>
<dbReference type="InParanoid" id="A0A078AZA8"/>
<feature type="compositionally biased region" description="Polar residues" evidence="2">
    <location>
        <begin position="411"/>
        <end position="433"/>
    </location>
</feature>
<keyword evidence="4" id="KW-1185">Reference proteome</keyword>
<proteinExistence type="predicted"/>
<feature type="region of interest" description="Disordered" evidence="2">
    <location>
        <begin position="395"/>
        <end position="433"/>
    </location>
</feature>
<feature type="compositionally biased region" description="Basic and acidic residues" evidence="2">
    <location>
        <begin position="1396"/>
        <end position="1409"/>
    </location>
</feature>
<feature type="coiled-coil region" evidence="1">
    <location>
        <begin position="970"/>
        <end position="1004"/>
    </location>
</feature>
<name>A0A078AZA8_STYLE</name>
<feature type="compositionally biased region" description="Basic and acidic residues" evidence="2">
    <location>
        <begin position="197"/>
        <end position="208"/>
    </location>
</feature>
<feature type="region of interest" description="Disordered" evidence="2">
    <location>
        <begin position="1484"/>
        <end position="1504"/>
    </location>
</feature>
<protein>
    <submittedName>
        <fullName evidence="3">Uncharacterized protein</fullName>
    </submittedName>
</protein>
<evidence type="ECO:0000256" key="1">
    <source>
        <dbReference type="SAM" id="Coils"/>
    </source>
</evidence>
<dbReference type="Proteomes" id="UP000039865">
    <property type="component" value="Unassembled WGS sequence"/>
</dbReference>
<feature type="region of interest" description="Disordered" evidence="2">
    <location>
        <begin position="197"/>
        <end position="218"/>
    </location>
</feature>
<feature type="compositionally biased region" description="Low complexity" evidence="2">
    <location>
        <begin position="1370"/>
        <end position="1383"/>
    </location>
</feature>
<feature type="region of interest" description="Disordered" evidence="2">
    <location>
        <begin position="1594"/>
        <end position="1614"/>
    </location>
</feature>
<feature type="coiled-coil region" evidence="1">
    <location>
        <begin position="1055"/>
        <end position="1082"/>
    </location>
</feature>
<sequence>MNQSNYNGYINTSSELASSRVSCYQNLALNTSSISESDNYSNNGGSAANGNGGTLSLLKQQCAVLIKNRKQSKQSVSSSQQVDTNSSNYNIISSSNINNNILHSSFINEINNPRNNNNYNNPYLENSQYGLSSDNNLNQTTNTLKIADLNLNLNTTAKNLEKDFQLCQMDISQTTDLKNQTSSTLGKPNRQIVLSENRRGRQLERMSEEESQSLNSSDCKISNSMNHSRDNLTPFQGSLNALVITENYNRNANTCDSLNTSNIFVKIGVASDNMNRLQNSLQSKQNNPHNFREPLVNTTNVHHNNNKDLKYELEQININSQRQISNKHCESISSQGSLVSNSSLYGIQSYAKQSIHQNETEQKQIDYNQPRHSTINLVQNNQSKFECHNIFSPNVNTNSNGKNHLHEESIQRSSQHNTSMQQPMSLNTSHSGTGKTTIEYKELSFHNPQVFSLMHQQQIYSPNIDTLRHVQASGECPLQNENNIDKQSQNTQQVANNQAEYALYLEQNPISYYRKQSNMQYVKTQQEDDESVSCMGGMDIKELDLKLSPYDQFRSLSERVEYNQQYQQRNSKPNQYASSEQSQKVSEQLLLLEDMTFQQNVKGDDCYYQYLPLQKQDNQQRSSPKLDLNDDMSKSGFTLMIPSNLNLSHLPIQQSNNDIHSQHGTDMNFQASLIIANLQGIDHNYPQEQFTGSNTHTSIVAADQYLLYNEQDFQHFAQQKQSFTNEPQSINNTQELSFKQLKEISMYSNDICQGGDETDEKSLIIELIKIPQESKTSTNVTATQRAQIKNEDIKIIENRHETSTQSFSNEEQRILSELQQLDKHLQSIVQTKTATNTNKKHESACSTNVSNKQALKICYSKLSVLTQQTQQTAQSRVTQSQRSPIGIPPPVDYLSNEQQIGAMKKKMELLEELHSQRQIQQASENYDKLIQKVGKQVIVTQSSFDREFERDNNEQPNYNFVSACHKNQVNNSLMLNLNNLTSSYDNQEQNYHQQQMKIEDLDHSNNGYERNQQDQQEVRMLGFQPLPQRRSQARLSKQHKSKGEKSLENFLRRQINWLDNKNVKVEQRKEQVKEQNETSEMTECTFKPKIKKIKNESYNANNYTLAQKNYGHQMKQQHSQVMRQNYHSSMSPNVFKQSLVGKQSVERVEDRLISWEHRVKLKQQQFKKDLHREFKRECPFKPNLSPLAKVQRDYSNDAPRSISDNNRERRSLSCKKDRLKSFEQKGVAGFSNMMHQIKEENRSITGRGQNDNSKTRFNMVEFYQRNLNWRSKVETHKQLIIKEKQLKEEKENTFKPQICNMSEAIHKKKIQYLKQTKPDGDGSLYYQAQVFKDIQTKKQPKDYSPVLSERRLQKSRSKSAKNRKQETRVKQIQQPIQPKSKPQTLQNHQQHARAYKSSEKTQTDKNTETKSTKLEVALVDLEKEKHEFEKLIQKLSHKILRPESRGFISDGKTPALNEIIQTQASYFGDYQDKELSVDDLRSPYKENDKRQDQNQSKLMQESESSPFQEYVRAFNIESQKKPTLLLADSDYISNNAGNHVGQFHEDTFSHRNNDSEIEETQFFSCQQNINYSSQKTKQNSNNKSYTIIMNQKNHMKKQQQQQQYQSRTKKQTRPFYQKENQQTEDCYALDQLVLKQNGNKEVESERKVHPNKCNPAQMNLFSESKRSGVFDELKNLTLRLRETLSHKESECNNSTTK</sequence>
<organism evidence="3 4">
    <name type="scientific">Stylonychia lemnae</name>
    <name type="common">Ciliate</name>
    <dbReference type="NCBI Taxonomy" id="5949"/>
    <lineage>
        <taxon>Eukaryota</taxon>
        <taxon>Sar</taxon>
        <taxon>Alveolata</taxon>
        <taxon>Ciliophora</taxon>
        <taxon>Intramacronucleata</taxon>
        <taxon>Spirotrichea</taxon>
        <taxon>Stichotrichia</taxon>
        <taxon>Sporadotrichida</taxon>
        <taxon>Oxytrichidae</taxon>
        <taxon>Stylonychinae</taxon>
        <taxon>Stylonychia</taxon>
    </lineage>
</organism>
<evidence type="ECO:0000256" key="2">
    <source>
        <dbReference type="SAM" id="MobiDB-lite"/>
    </source>
</evidence>